<dbReference type="GO" id="GO:0004089">
    <property type="term" value="F:carbonate dehydratase activity"/>
    <property type="evidence" value="ECO:0007669"/>
    <property type="project" value="UniProtKB-EC"/>
</dbReference>
<dbReference type="SUPFAM" id="SSF53056">
    <property type="entry name" value="beta-carbonic anhydrase, cab"/>
    <property type="match status" value="1"/>
</dbReference>
<keyword evidence="4 6" id="KW-0862">Zinc</keyword>
<gene>
    <name evidence="7" type="ORF">KDA_49680</name>
</gene>
<comment type="catalytic activity">
    <reaction evidence="5">
        <text>hydrogencarbonate + H(+) = CO2 + H2O</text>
        <dbReference type="Rhea" id="RHEA:10748"/>
        <dbReference type="ChEBI" id="CHEBI:15377"/>
        <dbReference type="ChEBI" id="CHEBI:15378"/>
        <dbReference type="ChEBI" id="CHEBI:16526"/>
        <dbReference type="ChEBI" id="CHEBI:17544"/>
        <dbReference type="EC" id="4.2.1.1"/>
    </reaction>
</comment>
<evidence type="ECO:0000256" key="4">
    <source>
        <dbReference type="ARBA" id="ARBA00022833"/>
    </source>
</evidence>
<proteinExistence type="inferred from homology"/>
<dbReference type="EMBL" id="BIFT01000002">
    <property type="protein sequence ID" value="GCE29484.1"/>
    <property type="molecule type" value="Genomic_DNA"/>
</dbReference>
<comment type="caution">
    <text evidence="7">The sequence shown here is derived from an EMBL/GenBank/DDBJ whole genome shotgun (WGS) entry which is preliminary data.</text>
</comment>
<dbReference type="OrthoDB" id="9797527at2"/>
<feature type="binding site" evidence="6">
    <location>
        <position position="99"/>
    </location>
    <ligand>
        <name>Zn(2+)</name>
        <dbReference type="ChEBI" id="CHEBI:29105"/>
    </ligand>
</feature>
<dbReference type="Gene3D" id="3.40.1050.10">
    <property type="entry name" value="Carbonic anhydrase"/>
    <property type="match status" value="1"/>
</dbReference>
<dbReference type="AlphaFoldDB" id="A0A402BDN6"/>
<dbReference type="PANTHER" id="PTHR43175:SF3">
    <property type="entry name" value="CARBON DISULFIDE HYDROLASE"/>
    <property type="match status" value="1"/>
</dbReference>
<dbReference type="EC" id="4.2.1.1" evidence="2"/>
<dbReference type="Pfam" id="PF00484">
    <property type="entry name" value="Pro_CA"/>
    <property type="match status" value="1"/>
</dbReference>
<dbReference type="InterPro" id="IPR036874">
    <property type="entry name" value="Carbonic_anhydrase_sf"/>
</dbReference>
<protein>
    <recommendedName>
        <fullName evidence="2">carbonic anhydrase</fullName>
        <ecNumber evidence="2">4.2.1.1</ecNumber>
    </recommendedName>
</protein>
<evidence type="ECO:0000256" key="3">
    <source>
        <dbReference type="ARBA" id="ARBA00022723"/>
    </source>
</evidence>
<evidence type="ECO:0000256" key="6">
    <source>
        <dbReference type="PIRSR" id="PIRSR601765-1"/>
    </source>
</evidence>
<feature type="binding site" evidence="6">
    <location>
        <position position="38"/>
    </location>
    <ligand>
        <name>Zn(2+)</name>
        <dbReference type="ChEBI" id="CHEBI:29105"/>
    </ligand>
</feature>
<evidence type="ECO:0000256" key="1">
    <source>
        <dbReference type="ARBA" id="ARBA00006217"/>
    </source>
</evidence>
<evidence type="ECO:0000256" key="2">
    <source>
        <dbReference type="ARBA" id="ARBA00012925"/>
    </source>
</evidence>
<name>A0A402BDN6_9CHLR</name>
<dbReference type="Proteomes" id="UP000287171">
    <property type="component" value="Unassembled WGS sequence"/>
</dbReference>
<reference evidence="8" key="1">
    <citation type="submission" date="2018-12" db="EMBL/GenBank/DDBJ databases">
        <title>Tengunoibacter tsumagoiensis gen. nov., sp. nov., Dictyobacter kobayashii sp. nov., D. alpinus sp. nov., and D. joshuensis sp. nov. and description of Dictyobacteraceae fam. nov. within the order Ktedonobacterales isolated from Tengu-no-mugimeshi.</title>
        <authorList>
            <person name="Wang C.M."/>
            <person name="Zheng Y."/>
            <person name="Sakai Y."/>
            <person name="Toyoda A."/>
            <person name="Minakuchi Y."/>
            <person name="Abe K."/>
            <person name="Yokota A."/>
            <person name="Yabe S."/>
        </authorList>
    </citation>
    <scope>NUCLEOTIDE SEQUENCE [LARGE SCALE GENOMIC DNA]</scope>
    <source>
        <strain evidence="8">Uno16</strain>
    </source>
</reference>
<dbReference type="GO" id="GO:0008270">
    <property type="term" value="F:zinc ion binding"/>
    <property type="evidence" value="ECO:0007669"/>
    <property type="project" value="InterPro"/>
</dbReference>
<feature type="binding site" evidence="6">
    <location>
        <position position="96"/>
    </location>
    <ligand>
        <name>Zn(2+)</name>
        <dbReference type="ChEBI" id="CHEBI:29105"/>
    </ligand>
</feature>
<dbReference type="InterPro" id="IPR001765">
    <property type="entry name" value="Carbonic_anhydrase"/>
</dbReference>
<dbReference type="SMART" id="SM00947">
    <property type="entry name" value="Pro_CA"/>
    <property type="match status" value="1"/>
</dbReference>
<feature type="binding site" evidence="6">
    <location>
        <position position="36"/>
    </location>
    <ligand>
        <name>Zn(2+)</name>
        <dbReference type="ChEBI" id="CHEBI:29105"/>
    </ligand>
</feature>
<evidence type="ECO:0000256" key="5">
    <source>
        <dbReference type="ARBA" id="ARBA00048348"/>
    </source>
</evidence>
<comment type="cofactor">
    <cofactor evidence="6">
        <name>Zn(2+)</name>
        <dbReference type="ChEBI" id="CHEBI:29105"/>
    </cofactor>
    <text evidence="6">Binds 1 zinc ion per subunit.</text>
</comment>
<comment type="similarity">
    <text evidence="1">Belongs to the beta-class carbonic anhydrase family.</text>
</comment>
<accession>A0A402BDN6</accession>
<sequence>MITLDTLKQRNHDFAAHQFTASMSLFPAFKPIIVSCVDPRADPAHILGLEFGDALVIRNIGGRFTPETRQAITLLQNVAQVQGATPGKGNLIIIHHTDCGITRLAGKPDLLADYFDIDKAELGAKAVTDPRTAVAIDVAAFKTNPLPGEWAVSGLVYDVTTGLIEVVVAPDPLQ</sequence>
<keyword evidence="8" id="KW-1185">Reference proteome</keyword>
<dbReference type="PANTHER" id="PTHR43175">
    <property type="entry name" value="CARBONIC ANHYDRASE"/>
    <property type="match status" value="1"/>
</dbReference>
<keyword evidence="3 6" id="KW-0479">Metal-binding</keyword>
<evidence type="ECO:0000313" key="7">
    <source>
        <dbReference type="EMBL" id="GCE29484.1"/>
    </source>
</evidence>
<evidence type="ECO:0000313" key="8">
    <source>
        <dbReference type="Proteomes" id="UP000287171"/>
    </source>
</evidence>
<organism evidence="7 8">
    <name type="scientific">Dictyobacter alpinus</name>
    <dbReference type="NCBI Taxonomy" id="2014873"/>
    <lineage>
        <taxon>Bacteria</taxon>
        <taxon>Bacillati</taxon>
        <taxon>Chloroflexota</taxon>
        <taxon>Ktedonobacteria</taxon>
        <taxon>Ktedonobacterales</taxon>
        <taxon>Dictyobacteraceae</taxon>
        <taxon>Dictyobacter</taxon>
    </lineage>
</organism>